<dbReference type="GO" id="GO:0006950">
    <property type="term" value="P:response to stress"/>
    <property type="evidence" value="ECO:0007669"/>
    <property type="project" value="TreeGrafter"/>
</dbReference>
<dbReference type="RefSeq" id="WP_171474094.1">
    <property type="nucleotide sequence ID" value="NZ_CP053452.2"/>
</dbReference>
<dbReference type="SMART" id="SM00347">
    <property type="entry name" value="HTH_MARR"/>
    <property type="match status" value="1"/>
</dbReference>
<organism evidence="3 4">
    <name type="scientific">Frigoriglobus tundricola</name>
    <dbReference type="NCBI Taxonomy" id="2774151"/>
    <lineage>
        <taxon>Bacteria</taxon>
        <taxon>Pseudomonadati</taxon>
        <taxon>Planctomycetota</taxon>
        <taxon>Planctomycetia</taxon>
        <taxon>Gemmatales</taxon>
        <taxon>Gemmataceae</taxon>
        <taxon>Frigoriglobus</taxon>
    </lineage>
</organism>
<dbReference type="InterPro" id="IPR039422">
    <property type="entry name" value="MarR/SlyA-like"/>
</dbReference>
<gene>
    <name evidence="3" type="ORF">FTUN_6650</name>
</gene>
<dbReference type="KEGG" id="ftj:FTUN_6650"/>
<keyword evidence="4" id="KW-1185">Reference proteome</keyword>
<dbReference type="SUPFAM" id="SSF46785">
    <property type="entry name" value="Winged helix' DNA-binding domain"/>
    <property type="match status" value="1"/>
</dbReference>
<evidence type="ECO:0000313" key="3">
    <source>
        <dbReference type="EMBL" id="QJW99052.1"/>
    </source>
</evidence>
<sequence>MPAGHDLALALRAAYLALHRRTDDVLAACGVTADQFVLMAVLAEGAALTQRDLARRAASDPNTVRAMLLILERRKLITRPPHPTDSRARRVALTANGQRVYKRLWATSRAVRVELVAALRPAEVQPLLGLLGRVTLALGGAAETTEPTEPETGTGAKNRSRPHRRVRTRPAIGPAPREETP</sequence>
<dbReference type="InterPro" id="IPR036388">
    <property type="entry name" value="WH-like_DNA-bd_sf"/>
</dbReference>
<dbReference type="Gene3D" id="1.10.10.10">
    <property type="entry name" value="Winged helix-like DNA-binding domain superfamily/Winged helix DNA-binding domain"/>
    <property type="match status" value="1"/>
</dbReference>
<feature type="domain" description="HTH marR-type" evidence="2">
    <location>
        <begin position="4"/>
        <end position="136"/>
    </location>
</feature>
<name>A0A6M5Z1K2_9BACT</name>
<protein>
    <submittedName>
        <fullName evidence="3">Transcriptional regulator, MarR family</fullName>
    </submittedName>
</protein>
<feature type="compositionally biased region" description="Basic residues" evidence="1">
    <location>
        <begin position="158"/>
        <end position="168"/>
    </location>
</feature>
<dbReference type="PANTHER" id="PTHR33164">
    <property type="entry name" value="TRANSCRIPTIONAL REGULATOR, MARR FAMILY"/>
    <property type="match status" value="1"/>
</dbReference>
<feature type="compositionally biased region" description="Low complexity" evidence="1">
    <location>
        <begin position="141"/>
        <end position="156"/>
    </location>
</feature>
<proteinExistence type="predicted"/>
<accession>A0A6M5Z1K2</accession>
<dbReference type="InterPro" id="IPR036390">
    <property type="entry name" value="WH_DNA-bd_sf"/>
</dbReference>
<feature type="region of interest" description="Disordered" evidence="1">
    <location>
        <begin position="141"/>
        <end position="181"/>
    </location>
</feature>
<dbReference type="PANTHER" id="PTHR33164:SF43">
    <property type="entry name" value="HTH-TYPE TRANSCRIPTIONAL REPRESSOR YETL"/>
    <property type="match status" value="1"/>
</dbReference>
<dbReference type="EMBL" id="CP053452">
    <property type="protein sequence ID" value="QJW99052.1"/>
    <property type="molecule type" value="Genomic_DNA"/>
</dbReference>
<evidence type="ECO:0000256" key="1">
    <source>
        <dbReference type="SAM" id="MobiDB-lite"/>
    </source>
</evidence>
<dbReference type="InterPro" id="IPR000835">
    <property type="entry name" value="HTH_MarR-typ"/>
</dbReference>
<dbReference type="Proteomes" id="UP000503447">
    <property type="component" value="Chromosome"/>
</dbReference>
<dbReference type="AlphaFoldDB" id="A0A6M5Z1K2"/>
<reference evidence="4" key="1">
    <citation type="submission" date="2020-05" db="EMBL/GenBank/DDBJ databases">
        <title>Frigoriglobus tundricola gen. nov., sp. nov., a psychrotolerant cellulolytic planctomycete of the family Gemmataceae with two divergent copies of 16S rRNA gene.</title>
        <authorList>
            <person name="Kulichevskaya I.S."/>
            <person name="Ivanova A.A."/>
            <person name="Naumoff D.G."/>
            <person name="Beletsky A.V."/>
            <person name="Rijpstra W.I.C."/>
            <person name="Sinninghe Damste J.S."/>
            <person name="Mardanov A.V."/>
            <person name="Ravin N.V."/>
            <person name="Dedysh S.N."/>
        </authorList>
    </citation>
    <scope>NUCLEOTIDE SEQUENCE [LARGE SCALE GENOMIC DNA]</scope>
    <source>
        <strain evidence="4">PL17</strain>
    </source>
</reference>
<dbReference type="GO" id="GO:0003700">
    <property type="term" value="F:DNA-binding transcription factor activity"/>
    <property type="evidence" value="ECO:0007669"/>
    <property type="project" value="InterPro"/>
</dbReference>
<dbReference type="Pfam" id="PF01047">
    <property type="entry name" value="MarR"/>
    <property type="match status" value="1"/>
</dbReference>
<evidence type="ECO:0000259" key="2">
    <source>
        <dbReference type="PROSITE" id="PS50995"/>
    </source>
</evidence>
<dbReference type="PROSITE" id="PS50995">
    <property type="entry name" value="HTH_MARR_2"/>
    <property type="match status" value="1"/>
</dbReference>
<evidence type="ECO:0000313" key="4">
    <source>
        <dbReference type="Proteomes" id="UP000503447"/>
    </source>
</evidence>